<feature type="transmembrane region" description="Helical" evidence="1">
    <location>
        <begin position="198"/>
        <end position="216"/>
    </location>
</feature>
<dbReference type="STRING" id="1855912.LuPra_02208"/>
<feature type="transmembrane region" description="Helical" evidence="1">
    <location>
        <begin position="335"/>
        <end position="353"/>
    </location>
</feature>
<dbReference type="KEGG" id="abac:LuPra_02208"/>
<gene>
    <name evidence="2" type="ORF">LuPra_02208</name>
</gene>
<keyword evidence="1" id="KW-0472">Membrane</keyword>
<dbReference type="Gene3D" id="1.20.1250.20">
    <property type="entry name" value="MFS general substrate transporter like domains"/>
    <property type="match status" value="1"/>
</dbReference>
<evidence type="ECO:0000313" key="3">
    <source>
        <dbReference type="Proteomes" id="UP000076079"/>
    </source>
</evidence>
<dbReference type="PANTHER" id="PTHR43596">
    <property type="entry name" value="ADP,ATP CARRIER PROTEIN"/>
    <property type="match status" value="1"/>
</dbReference>
<name>A0A143PMK4_LUTPR</name>
<organism evidence="2 3">
    <name type="scientific">Luteitalea pratensis</name>
    <dbReference type="NCBI Taxonomy" id="1855912"/>
    <lineage>
        <taxon>Bacteria</taxon>
        <taxon>Pseudomonadati</taxon>
        <taxon>Acidobacteriota</taxon>
        <taxon>Vicinamibacteria</taxon>
        <taxon>Vicinamibacterales</taxon>
        <taxon>Vicinamibacteraceae</taxon>
        <taxon>Luteitalea</taxon>
    </lineage>
</organism>
<evidence type="ECO:0000313" key="2">
    <source>
        <dbReference type="EMBL" id="AMY08999.1"/>
    </source>
</evidence>
<feature type="transmembrane region" description="Helical" evidence="1">
    <location>
        <begin position="304"/>
        <end position="323"/>
    </location>
</feature>
<reference evidence="3" key="2">
    <citation type="submission" date="2016-04" db="EMBL/GenBank/DDBJ databases">
        <title>First Complete Genome Sequence of a Subdivision 6 Acidobacterium.</title>
        <authorList>
            <person name="Huang S."/>
            <person name="Vieira S."/>
            <person name="Bunk B."/>
            <person name="Riedel T."/>
            <person name="Sproeer C."/>
            <person name="Overmann J."/>
        </authorList>
    </citation>
    <scope>NUCLEOTIDE SEQUENCE [LARGE SCALE GENOMIC DNA]</scope>
    <source>
        <strain evidence="3">DSM 100886 HEG_-6_39</strain>
    </source>
</reference>
<proteinExistence type="predicted"/>
<reference evidence="2 3" key="1">
    <citation type="journal article" date="2016" name="Genome Announc.">
        <title>First Complete Genome Sequence of a Subdivision 6 Acidobacterium Strain.</title>
        <authorList>
            <person name="Huang S."/>
            <person name="Vieira S."/>
            <person name="Bunk B."/>
            <person name="Riedel T."/>
            <person name="Sproer C."/>
            <person name="Overmann J."/>
        </authorList>
    </citation>
    <scope>NUCLEOTIDE SEQUENCE [LARGE SCALE GENOMIC DNA]</scope>
    <source>
        <strain evidence="3">DSM 100886 HEG_-6_39</strain>
    </source>
</reference>
<dbReference type="SUPFAM" id="SSF103473">
    <property type="entry name" value="MFS general substrate transporter"/>
    <property type="match status" value="1"/>
</dbReference>
<feature type="transmembrane region" description="Helical" evidence="1">
    <location>
        <begin position="419"/>
        <end position="444"/>
    </location>
</feature>
<protein>
    <submittedName>
        <fullName evidence="2">ADP/ATP carrier protein family protein</fullName>
    </submittedName>
</protein>
<dbReference type="AlphaFoldDB" id="A0A143PMK4"/>
<feature type="transmembrane region" description="Helical" evidence="1">
    <location>
        <begin position="107"/>
        <end position="128"/>
    </location>
</feature>
<feature type="transmembrane region" description="Helical" evidence="1">
    <location>
        <begin position="43"/>
        <end position="60"/>
    </location>
</feature>
<dbReference type="PANTHER" id="PTHR43596:SF1">
    <property type="entry name" value="ADP,ATP CARRIER PROTEIN"/>
    <property type="match status" value="1"/>
</dbReference>
<accession>A0A143PMK4</accession>
<sequence length="460" mass="48795">MSVIGETGPPAHAAGSTPPVGKSLVARLLSPIADIHTGEETKALLLTLLMFLVLAAYYELKTAREVFILSEGGAEVKSYSSAGQAFLLLGLVPAYGAFASKVNRQRLVTWVTLFFAANVGLFAIAYGAHLPIGIAYFLWVGIFNVMVIAQFWALANDLFTPDQGKRLFPLIGVGSSLGAWVGSVRAGHLVSAQGPMRLLLGAGVILVVCALLASVVSRRAPRPASAPKSAATDDDKPLGKAGGFELIRKDRYLLLIALLTVLLNVVNTSGEYLLGRYVVEQAQALHGAGPAGADARQVFIGATYSRLFSMVNLMGFLLQMFVVSRVFKYLGVGKALYIHPIVALTGYGLFLTGPSLSLMTAVKVADNSLDYSLGNTTKQALWLPTSREAKYKAKQAVDSFFVRAGDVISAGIVFAGERLALAVPVFATITLVLAGAWLGTVALLNVALRRKTDETHVTGL</sequence>
<keyword evidence="1" id="KW-1133">Transmembrane helix</keyword>
<feature type="transmembrane region" description="Helical" evidence="1">
    <location>
        <begin position="167"/>
        <end position="186"/>
    </location>
</feature>
<feature type="transmembrane region" description="Helical" evidence="1">
    <location>
        <begin position="134"/>
        <end position="155"/>
    </location>
</feature>
<dbReference type="RefSeq" id="WP_110170780.1">
    <property type="nucleotide sequence ID" value="NZ_CP015136.1"/>
</dbReference>
<feature type="transmembrane region" description="Helical" evidence="1">
    <location>
        <begin position="80"/>
        <end position="100"/>
    </location>
</feature>
<dbReference type="Proteomes" id="UP000076079">
    <property type="component" value="Chromosome"/>
</dbReference>
<dbReference type="InterPro" id="IPR036259">
    <property type="entry name" value="MFS_trans_sf"/>
</dbReference>
<dbReference type="OrthoDB" id="104841at2"/>
<keyword evidence="1" id="KW-0812">Transmembrane</keyword>
<keyword evidence="3" id="KW-1185">Reference proteome</keyword>
<evidence type="ECO:0000256" key="1">
    <source>
        <dbReference type="SAM" id="Phobius"/>
    </source>
</evidence>
<dbReference type="EMBL" id="CP015136">
    <property type="protein sequence ID" value="AMY08999.1"/>
    <property type="molecule type" value="Genomic_DNA"/>
</dbReference>